<organism evidence="2 3">
    <name type="scientific">Coprococcus catus</name>
    <dbReference type="NCBI Taxonomy" id="116085"/>
    <lineage>
        <taxon>Bacteria</taxon>
        <taxon>Bacillati</taxon>
        <taxon>Bacillota</taxon>
        <taxon>Clostridia</taxon>
        <taxon>Lachnospirales</taxon>
        <taxon>Lachnospiraceae</taxon>
        <taxon>Coprococcus</taxon>
    </lineage>
</organism>
<feature type="domain" description="LysM" evidence="1">
    <location>
        <begin position="507"/>
        <end position="550"/>
    </location>
</feature>
<evidence type="ECO:0000313" key="2">
    <source>
        <dbReference type="EMBL" id="RGB81313.1"/>
    </source>
</evidence>
<dbReference type="InterPro" id="IPR036779">
    <property type="entry name" value="LysM_dom_sf"/>
</dbReference>
<accession>A0A3E2TRG1</accession>
<dbReference type="CDD" id="cd00118">
    <property type="entry name" value="LysM"/>
    <property type="match status" value="1"/>
</dbReference>
<dbReference type="InterPro" id="IPR024300">
    <property type="entry name" value="SipL_SPOCS_dom"/>
</dbReference>
<dbReference type="EMBL" id="QVEP01000006">
    <property type="protein sequence ID" value="RGB81313.1"/>
    <property type="molecule type" value="Genomic_DNA"/>
</dbReference>
<evidence type="ECO:0000313" key="3">
    <source>
        <dbReference type="Proteomes" id="UP000260773"/>
    </source>
</evidence>
<dbReference type="SUPFAM" id="SSF54106">
    <property type="entry name" value="LysM domain"/>
    <property type="match status" value="1"/>
</dbReference>
<dbReference type="PROSITE" id="PS51782">
    <property type="entry name" value="LYSM"/>
    <property type="match status" value="1"/>
</dbReference>
<dbReference type="AlphaFoldDB" id="A0A3E2TRG1"/>
<sequence length="556" mass="63548">MCSWLFASNPQISYITHKSFLTGISIGYGCEEGFFMLTDTQMLQAMHFRSSVALQVTLDQDYNVPDNKSDIEKVIVENGEIQIQNIKTMPDKMILKGSLFWRMAYLKDRQNCTLDHMEGELPFEEVVNMDGLTEEARIRVDCEMEDLRVTMIHSRKVSVRSVVNVKVHASAVEEIPVVSEISDTEKHLCLQRRTLDVSGIAVRKKDTIRIREEMTLPGNKANMLELIWGEVQNRRVDIRPQDDKLLLRGEASVFCLYSGENEENPFEYAEADLPWQAELPCSGMREDMIVNSHLHKIAQSLEMKADMDGEMRLVMAEMVLEIDLEAYEEKKLQTVSDVYSLKRQLVPVYQEAAMRRVCIRNQTECKLYEKVRMPGEHAGVLQLCHPWAEIRMDRLELTEEGIRAEGVADVHILYVNEDDHLPLDIAGVMIPFACMIETGVLPKDVCFEVQPYLDQISAVMAGGDTAEVKMTVRLDTLVCQYMTIHVMTEISEGEANDGYMESLPNMTGYVVKKGDTLFSLGKQFCTTAQEIRRLNHIEKEEISEGERLLIMKQMSF</sequence>
<dbReference type="Proteomes" id="UP000260773">
    <property type="component" value="Unassembled WGS sequence"/>
</dbReference>
<dbReference type="SMART" id="SM00257">
    <property type="entry name" value="LysM"/>
    <property type="match status" value="1"/>
</dbReference>
<dbReference type="Pfam" id="PF12673">
    <property type="entry name" value="SipL"/>
    <property type="match status" value="2"/>
</dbReference>
<dbReference type="Pfam" id="PF01476">
    <property type="entry name" value="LysM"/>
    <property type="match status" value="1"/>
</dbReference>
<gene>
    <name evidence="2" type="ORF">DW070_04030</name>
</gene>
<proteinExistence type="predicted"/>
<name>A0A3E2TRG1_9FIRM</name>
<reference evidence="2 3" key="1">
    <citation type="submission" date="2018-08" db="EMBL/GenBank/DDBJ databases">
        <title>A genome reference for cultivated species of the human gut microbiota.</title>
        <authorList>
            <person name="Zou Y."/>
            <person name="Xue W."/>
            <person name="Luo G."/>
        </authorList>
    </citation>
    <scope>NUCLEOTIDE SEQUENCE [LARGE SCALE GENOMIC DNA]</scope>
    <source>
        <strain evidence="2 3">AF45-17</strain>
    </source>
</reference>
<evidence type="ECO:0000259" key="1">
    <source>
        <dbReference type="PROSITE" id="PS51782"/>
    </source>
</evidence>
<protein>
    <submittedName>
        <fullName evidence="2">DUF3794 domain-containing protein</fullName>
    </submittedName>
</protein>
<dbReference type="InterPro" id="IPR018392">
    <property type="entry name" value="LysM"/>
</dbReference>
<comment type="caution">
    <text evidence="2">The sequence shown here is derived from an EMBL/GenBank/DDBJ whole genome shotgun (WGS) entry which is preliminary data.</text>
</comment>
<dbReference type="Gene3D" id="3.10.350.10">
    <property type="entry name" value="LysM domain"/>
    <property type="match status" value="1"/>
</dbReference>